<dbReference type="RefSeq" id="WP_125390464.1">
    <property type="nucleotide sequence ID" value="NZ_RJNA01000009.1"/>
</dbReference>
<dbReference type="AlphaFoldDB" id="A0A3R9J4U3"/>
<feature type="transmembrane region" description="Helical" evidence="1">
    <location>
        <begin position="87"/>
        <end position="105"/>
    </location>
</feature>
<organism evidence="2 3">
    <name type="scientific">Streptococcus cristatus</name>
    <dbReference type="NCBI Taxonomy" id="45634"/>
    <lineage>
        <taxon>Bacteria</taxon>
        <taxon>Bacillati</taxon>
        <taxon>Bacillota</taxon>
        <taxon>Bacilli</taxon>
        <taxon>Lactobacillales</taxon>
        <taxon>Streptococcaceae</taxon>
        <taxon>Streptococcus</taxon>
    </lineage>
</organism>
<name>A0A3R9J4U3_STRCR</name>
<gene>
    <name evidence="2" type="ORF">D8872_06910</name>
</gene>
<keyword evidence="1" id="KW-0812">Transmembrane</keyword>
<reference evidence="2 3" key="1">
    <citation type="submission" date="2018-11" db="EMBL/GenBank/DDBJ databases">
        <title>Species Designations Belie Phenotypic and Genotypic Heterogeneity in Oral Streptococci.</title>
        <authorList>
            <person name="Velsko I."/>
        </authorList>
    </citation>
    <scope>NUCLEOTIDE SEQUENCE [LARGE SCALE GENOMIC DNA]</scope>
    <source>
        <strain evidence="2 3">BCC51</strain>
    </source>
</reference>
<proteinExistence type="predicted"/>
<evidence type="ECO:0000256" key="1">
    <source>
        <dbReference type="SAM" id="Phobius"/>
    </source>
</evidence>
<dbReference type="Proteomes" id="UP000282617">
    <property type="component" value="Unassembled WGS sequence"/>
</dbReference>
<evidence type="ECO:0000313" key="3">
    <source>
        <dbReference type="Proteomes" id="UP000282617"/>
    </source>
</evidence>
<keyword evidence="1" id="KW-1133">Transmembrane helix</keyword>
<protein>
    <submittedName>
        <fullName evidence="2">Uncharacterized protein</fullName>
    </submittedName>
</protein>
<evidence type="ECO:0000313" key="2">
    <source>
        <dbReference type="EMBL" id="RSI43178.1"/>
    </source>
</evidence>
<keyword evidence="1" id="KW-0472">Membrane</keyword>
<accession>A0A3R9J4U3</accession>
<feature type="transmembrane region" description="Helical" evidence="1">
    <location>
        <begin position="32"/>
        <end position="54"/>
    </location>
</feature>
<comment type="caution">
    <text evidence="2">The sequence shown here is derived from an EMBL/GenBank/DDBJ whole genome shotgun (WGS) entry which is preliminary data.</text>
</comment>
<sequence>MNEWDYFLSGLMRALSWKDGQDNALLFGIPSWTYFIGLLVHFQIFLSLYALLFWGYHKDIKEAGSVKKAMRNKWNTIRQSQKSTGRAIFVTIIGVLLMLFIFPAYEGYRMTNGIWRYHYFTNQTTELKTALVTGVDTETGGSKSTYSRITFTITVDGKEREVNVSDSNKSLARSAKKHLKLPIAIEVHVNQEGQIVYLK</sequence>
<dbReference type="EMBL" id="RJNA01000009">
    <property type="protein sequence ID" value="RSI43178.1"/>
    <property type="molecule type" value="Genomic_DNA"/>
</dbReference>